<keyword evidence="1" id="KW-0472">Membrane</keyword>
<feature type="transmembrane region" description="Helical" evidence="1">
    <location>
        <begin position="60"/>
        <end position="79"/>
    </location>
</feature>
<sequence>MNHRLLKTTFYGAAASSGAALLLSRMQTGSYGPGANCTSHWLHGDEAADVKNLDGRHSGIGIATNAGATLFWALIYGVSLGRKPGVLRATLMTLALGPVACLIDYKATPKRFTPGWELVFSKKSMALIYFAMVLGMAFGAFSTAPVQSGGQEKQS</sequence>
<feature type="transmembrane region" description="Helical" evidence="1">
    <location>
        <begin position="126"/>
        <end position="146"/>
    </location>
</feature>
<accession>A0A4Y3MAM2</accession>
<proteinExistence type="predicted"/>
<gene>
    <name evidence="2" type="ORF">GRO01_09650</name>
</gene>
<dbReference type="Proteomes" id="UP000320772">
    <property type="component" value="Unassembled WGS sequence"/>
</dbReference>
<dbReference type="EMBL" id="BJLY01000002">
    <property type="protein sequence ID" value="GEB03389.1"/>
    <property type="molecule type" value="Genomic_DNA"/>
</dbReference>
<keyword evidence="3" id="KW-1185">Reference proteome</keyword>
<evidence type="ECO:0000313" key="3">
    <source>
        <dbReference type="Proteomes" id="UP000320772"/>
    </source>
</evidence>
<keyword evidence="1" id="KW-1133">Transmembrane helix</keyword>
<evidence type="ECO:0000313" key="2">
    <source>
        <dbReference type="EMBL" id="GEB03389.1"/>
    </source>
</evidence>
<comment type="caution">
    <text evidence="2">The sequence shown here is derived from an EMBL/GenBank/DDBJ whole genome shotgun (WGS) entry which is preliminary data.</text>
</comment>
<name>A0A4Y3MAM2_9PROT</name>
<protein>
    <submittedName>
        <fullName evidence="2">Uncharacterized protein</fullName>
    </submittedName>
</protein>
<dbReference type="STRING" id="586239.AD943_05670"/>
<reference evidence="2 3" key="1">
    <citation type="submission" date="2019-06" db="EMBL/GenBank/DDBJ databases">
        <title>Whole genome shotgun sequence of Gluconobacter roseus NBRC 3990.</title>
        <authorList>
            <person name="Hosoyama A."/>
            <person name="Uohara A."/>
            <person name="Ohji S."/>
            <person name="Ichikawa N."/>
        </authorList>
    </citation>
    <scope>NUCLEOTIDE SEQUENCE [LARGE SCALE GENOMIC DNA]</scope>
    <source>
        <strain evidence="2 3">NBRC 3990</strain>
    </source>
</reference>
<dbReference type="AlphaFoldDB" id="A0A4Y3MAM2"/>
<organism evidence="2 3">
    <name type="scientific">Gluconobacter roseus NBRC 3990</name>
    <dbReference type="NCBI Taxonomy" id="1307950"/>
    <lineage>
        <taxon>Bacteria</taxon>
        <taxon>Pseudomonadati</taxon>
        <taxon>Pseudomonadota</taxon>
        <taxon>Alphaproteobacteria</taxon>
        <taxon>Acetobacterales</taxon>
        <taxon>Acetobacteraceae</taxon>
        <taxon>Gluconobacter</taxon>
    </lineage>
</organism>
<keyword evidence="1" id="KW-0812">Transmembrane</keyword>
<evidence type="ECO:0000256" key="1">
    <source>
        <dbReference type="SAM" id="Phobius"/>
    </source>
</evidence>
<feature type="transmembrane region" description="Helical" evidence="1">
    <location>
        <begin position="85"/>
        <end position="105"/>
    </location>
</feature>
<dbReference type="RefSeq" id="WP_174787407.1">
    <property type="nucleotide sequence ID" value="NZ_BAQZ01000037.1"/>
</dbReference>